<evidence type="ECO:0000313" key="2">
    <source>
        <dbReference type="Proteomes" id="UP000821845"/>
    </source>
</evidence>
<keyword evidence="2" id="KW-1185">Reference proteome</keyword>
<gene>
    <name evidence="1" type="ORF">HPB50_019683</name>
</gene>
<dbReference type="EMBL" id="CM023481">
    <property type="protein sequence ID" value="KAH6947538.1"/>
    <property type="molecule type" value="Genomic_DNA"/>
</dbReference>
<evidence type="ECO:0000313" key="1">
    <source>
        <dbReference type="EMBL" id="KAH6947538.1"/>
    </source>
</evidence>
<comment type="caution">
    <text evidence="1">The sequence shown here is derived from an EMBL/GenBank/DDBJ whole genome shotgun (WGS) entry which is preliminary data.</text>
</comment>
<name>A0ACB7TMZ6_HYAAI</name>
<organism evidence="1 2">
    <name type="scientific">Hyalomma asiaticum</name>
    <name type="common">Tick</name>
    <dbReference type="NCBI Taxonomy" id="266040"/>
    <lineage>
        <taxon>Eukaryota</taxon>
        <taxon>Metazoa</taxon>
        <taxon>Ecdysozoa</taxon>
        <taxon>Arthropoda</taxon>
        <taxon>Chelicerata</taxon>
        <taxon>Arachnida</taxon>
        <taxon>Acari</taxon>
        <taxon>Parasitiformes</taxon>
        <taxon>Ixodida</taxon>
        <taxon>Ixodoidea</taxon>
        <taxon>Ixodidae</taxon>
        <taxon>Hyalomminae</taxon>
        <taxon>Hyalomma</taxon>
    </lineage>
</organism>
<protein>
    <submittedName>
        <fullName evidence="1">Uncharacterized protein</fullName>
    </submittedName>
</protein>
<proteinExistence type="predicted"/>
<sequence length="343" mass="38500">MCRETRFTGCSPISVDINASVTNRSNWSNQITQRRRLSPAVAAVFTTSPGPSVKKKRRQFSLKEKVDILMELNAGKKQEDICRERDITPSTVATILKDQENIAKLHRESQLAPSRKRLRLGNYQIVDDAALTWFKDSRQHGVPFFDASAGWLYRFRQRNGIMWQVACGEEKAAYAESAIAWRNECFQEIVEPGHNKMCEGRISEVQRLLINIRLKLPTEVNIRQAAEMLTGSWWNVKASTISNCLRKGGLLETSLMPQDCDDEAELDPELWNELTEKLLVDSAVTFEDYVDSDCTAATSAELTCEEIVSEVREQDCCSSDEDDAGDAESGTTEETSIGCCGVP</sequence>
<reference evidence="1" key="1">
    <citation type="submission" date="2020-05" db="EMBL/GenBank/DDBJ databases">
        <title>Large-scale comparative analyses of tick genomes elucidate their genetic diversity and vector capacities.</title>
        <authorList>
            <person name="Jia N."/>
            <person name="Wang J."/>
            <person name="Shi W."/>
            <person name="Du L."/>
            <person name="Sun Y."/>
            <person name="Zhan W."/>
            <person name="Jiang J."/>
            <person name="Wang Q."/>
            <person name="Zhang B."/>
            <person name="Ji P."/>
            <person name="Sakyi L.B."/>
            <person name="Cui X."/>
            <person name="Yuan T."/>
            <person name="Jiang B."/>
            <person name="Yang W."/>
            <person name="Lam T.T.-Y."/>
            <person name="Chang Q."/>
            <person name="Ding S."/>
            <person name="Wang X."/>
            <person name="Zhu J."/>
            <person name="Ruan X."/>
            <person name="Zhao L."/>
            <person name="Wei J."/>
            <person name="Que T."/>
            <person name="Du C."/>
            <person name="Cheng J."/>
            <person name="Dai P."/>
            <person name="Han X."/>
            <person name="Huang E."/>
            <person name="Gao Y."/>
            <person name="Liu J."/>
            <person name="Shao H."/>
            <person name="Ye R."/>
            <person name="Li L."/>
            <person name="Wei W."/>
            <person name="Wang X."/>
            <person name="Wang C."/>
            <person name="Yang T."/>
            <person name="Huo Q."/>
            <person name="Li W."/>
            <person name="Guo W."/>
            <person name="Chen H."/>
            <person name="Zhou L."/>
            <person name="Ni X."/>
            <person name="Tian J."/>
            <person name="Zhou Y."/>
            <person name="Sheng Y."/>
            <person name="Liu T."/>
            <person name="Pan Y."/>
            <person name="Xia L."/>
            <person name="Li J."/>
            <person name="Zhao F."/>
            <person name="Cao W."/>
        </authorList>
    </citation>
    <scope>NUCLEOTIDE SEQUENCE</scope>
    <source>
        <strain evidence="1">Hyas-2018</strain>
    </source>
</reference>
<dbReference type="Proteomes" id="UP000821845">
    <property type="component" value="Chromosome 1"/>
</dbReference>
<accession>A0ACB7TMZ6</accession>